<dbReference type="Pfam" id="PF01339">
    <property type="entry name" value="CheB_methylest"/>
    <property type="match status" value="1"/>
</dbReference>
<dbReference type="SUPFAM" id="SSF52738">
    <property type="entry name" value="Methylesterase CheB, C-terminal domain"/>
    <property type="match status" value="1"/>
</dbReference>
<feature type="active site" evidence="4">
    <location>
        <position position="15"/>
    </location>
</feature>
<dbReference type="InterPro" id="IPR035909">
    <property type="entry name" value="CheB_C"/>
</dbReference>
<keyword evidence="1 4" id="KW-0378">Hydrolase</keyword>
<dbReference type="PROSITE" id="PS50122">
    <property type="entry name" value="CHEB"/>
    <property type="match status" value="1"/>
</dbReference>
<accession>A0A081PL15</accession>
<dbReference type="RefSeq" id="WP_037438183.1">
    <property type="nucleotide sequence ID" value="NZ_JNFF01000017.1"/>
</dbReference>
<dbReference type="GO" id="GO:0006935">
    <property type="term" value="P:chemotaxis"/>
    <property type="evidence" value="ECO:0007669"/>
    <property type="project" value="UniProtKB-UniRule"/>
</dbReference>
<dbReference type="CDD" id="cd16433">
    <property type="entry name" value="CheB"/>
    <property type="match status" value="1"/>
</dbReference>
<evidence type="ECO:0000256" key="2">
    <source>
        <dbReference type="ARBA" id="ARBA00039140"/>
    </source>
</evidence>
<evidence type="ECO:0000256" key="3">
    <source>
        <dbReference type="ARBA" id="ARBA00048267"/>
    </source>
</evidence>
<proteinExistence type="predicted"/>
<feature type="active site" evidence="4">
    <location>
        <position position="135"/>
    </location>
</feature>
<evidence type="ECO:0000313" key="6">
    <source>
        <dbReference type="EMBL" id="KEQ31388.1"/>
    </source>
</evidence>
<dbReference type="AlphaFoldDB" id="A0A081PL15"/>
<organism evidence="6 7">
    <name type="scientific">Pedobacter antarcticus 4BY</name>
    <dbReference type="NCBI Taxonomy" id="1358423"/>
    <lineage>
        <taxon>Bacteria</taxon>
        <taxon>Pseudomonadati</taxon>
        <taxon>Bacteroidota</taxon>
        <taxon>Sphingobacteriia</taxon>
        <taxon>Sphingobacteriales</taxon>
        <taxon>Sphingobacteriaceae</taxon>
        <taxon>Pedobacter</taxon>
    </lineage>
</organism>
<dbReference type="OrthoDB" id="1524092at2"/>
<reference evidence="6 7" key="1">
    <citation type="journal article" date="1992" name="Int. J. Syst. Bacteriol.">
        <title>Sphingobacterium antarcticus sp. nov. a Psychrotrophic Bacterium from the Soils of Schirmacher Oasis, Antarctica.</title>
        <authorList>
            <person name="Shivaji S."/>
            <person name="Ray M.K."/>
            <person name="Rao N.S."/>
            <person name="Saiserr L."/>
            <person name="Jagannadham M.V."/>
            <person name="Kumar G.S."/>
            <person name="Reddy G."/>
            <person name="Bhargava P.M."/>
        </authorList>
    </citation>
    <scope>NUCLEOTIDE SEQUENCE [LARGE SCALE GENOMIC DNA]</scope>
    <source>
        <strain evidence="6 7">4BY</strain>
    </source>
</reference>
<dbReference type="Proteomes" id="UP000028007">
    <property type="component" value="Unassembled WGS sequence"/>
</dbReference>
<feature type="domain" description="CheB-type methylesterase" evidence="5">
    <location>
        <begin position="3"/>
        <end position="183"/>
    </location>
</feature>
<dbReference type="PANTHER" id="PTHR42872">
    <property type="entry name" value="PROTEIN-GLUTAMATE METHYLESTERASE/PROTEIN-GLUTAMINE GLUTAMINASE"/>
    <property type="match status" value="1"/>
</dbReference>
<comment type="catalytic activity">
    <reaction evidence="3">
        <text>[protein]-L-glutamate 5-O-methyl ester + H2O = L-glutamyl-[protein] + methanol + H(+)</text>
        <dbReference type="Rhea" id="RHEA:23236"/>
        <dbReference type="Rhea" id="RHEA-COMP:10208"/>
        <dbReference type="Rhea" id="RHEA-COMP:10311"/>
        <dbReference type="ChEBI" id="CHEBI:15377"/>
        <dbReference type="ChEBI" id="CHEBI:15378"/>
        <dbReference type="ChEBI" id="CHEBI:17790"/>
        <dbReference type="ChEBI" id="CHEBI:29973"/>
        <dbReference type="ChEBI" id="CHEBI:82795"/>
        <dbReference type="EC" id="3.1.1.61"/>
    </reaction>
</comment>
<sequence>MDNYDVKNIITIGASAGGISAVSELASGLKLELDAAVFVVIHISKNSLVEIIRQQIQKRTSLKCVVAADGDRIKKNVIYLAPPDRHMMLEKGKILVEKGAYDSHWRPSIDVLFRSAAATYDSCVTGIILTGLLDDGTSGMTAVKRSGGVCIIQDPEEAEFPDMPQNVLKAIKVDFKAPLYEIGYILSDLHSRKPCEVGTVPDEVKLEAEITKRLSSETTENFSQVDQSKELEESLWIAIRMMEERRNLLENMTSYNDAGRNERIFQLGKHLNRLKRLLLELGANKN</sequence>
<dbReference type="Gene3D" id="3.40.50.180">
    <property type="entry name" value="Methylesterase CheB, C-terminal domain"/>
    <property type="match status" value="1"/>
</dbReference>
<evidence type="ECO:0000256" key="4">
    <source>
        <dbReference type="PROSITE-ProRule" id="PRU00050"/>
    </source>
</evidence>
<dbReference type="eggNOG" id="COG2201">
    <property type="taxonomic scope" value="Bacteria"/>
</dbReference>
<evidence type="ECO:0000259" key="5">
    <source>
        <dbReference type="PROSITE" id="PS50122"/>
    </source>
</evidence>
<dbReference type="InterPro" id="IPR000673">
    <property type="entry name" value="Sig_transdc_resp-reg_Me-estase"/>
</dbReference>
<evidence type="ECO:0000256" key="1">
    <source>
        <dbReference type="ARBA" id="ARBA00022801"/>
    </source>
</evidence>
<dbReference type="GO" id="GO:0000156">
    <property type="term" value="F:phosphorelay response regulator activity"/>
    <property type="evidence" value="ECO:0007669"/>
    <property type="project" value="InterPro"/>
</dbReference>
<keyword evidence="4" id="KW-0145">Chemotaxis</keyword>
<gene>
    <name evidence="6" type="ORF">N180_07840</name>
</gene>
<dbReference type="GO" id="GO:0008984">
    <property type="term" value="F:protein-glutamate methylesterase activity"/>
    <property type="evidence" value="ECO:0007669"/>
    <property type="project" value="UniProtKB-EC"/>
</dbReference>
<dbReference type="EC" id="3.1.1.61" evidence="2"/>
<evidence type="ECO:0000313" key="7">
    <source>
        <dbReference type="Proteomes" id="UP000028007"/>
    </source>
</evidence>
<dbReference type="EMBL" id="JNFF01000017">
    <property type="protein sequence ID" value="KEQ31388.1"/>
    <property type="molecule type" value="Genomic_DNA"/>
</dbReference>
<protein>
    <recommendedName>
        <fullName evidence="2">protein-glutamate methylesterase</fullName>
        <ecNumber evidence="2">3.1.1.61</ecNumber>
    </recommendedName>
</protein>
<dbReference type="GO" id="GO:0005737">
    <property type="term" value="C:cytoplasm"/>
    <property type="evidence" value="ECO:0007669"/>
    <property type="project" value="InterPro"/>
</dbReference>
<keyword evidence="7" id="KW-1185">Reference proteome</keyword>
<name>A0A081PL15_9SPHI</name>
<comment type="caution">
    <text evidence="6">The sequence shown here is derived from an EMBL/GenBank/DDBJ whole genome shotgun (WGS) entry which is preliminary data.</text>
</comment>
<feature type="active site" evidence="4">
    <location>
        <position position="42"/>
    </location>
</feature>
<dbReference type="PANTHER" id="PTHR42872:SF6">
    <property type="entry name" value="PROTEIN-GLUTAMATE METHYLESTERASE_PROTEIN-GLUTAMINE GLUTAMINASE"/>
    <property type="match status" value="1"/>
</dbReference>